<evidence type="ECO:0000256" key="5">
    <source>
        <dbReference type="ARBA" id="ARBA00022606"/>
    </source>
</evidence>
<name>A0A5C6PAU2_9TELE</name>
<dbReference type="PROSITE" id="PS00238">
    <property type="entry name" value="OPSIN"/>
    <property type="match status" value="1"/>
</dbReference>
<evidence type="ECO:0000256" key="9">
    <source>
        <dbReference type="ARBA" id="ARBA00022991"/>
    </source>
</evidence>
<proteinExistence type="inferred from homology"/>
<feature type="transmembrane region" description="Helical" evidence="16">
    <location>
        <begin position="217"/>
        <end position="241"/>
    </location>
</feature>
<comment type="subcellular location">
    <subcellularLocation>
        <location evidence="2">Cell projection</location>
        <location evidence="2">Cilium</location>
        <location evidence="2">Photoreceptor outer segment</location>
    </subcellularLocation>
    <subcellularLocation>
        <location evidence="1 16">Membrane</location>
        <topology evidence="1 16">Multi-pass membrane protein</topology>
    </subcellularLocation>
</comment>
<dbReference type="PRINTS" id="PR00238">
    <property type="entry name" value="OPSIN"/>
</dbReference>
<dbReference type="EMBL" id="RHFK02000005">
    <property type="protein sequence ID" value="TWW75901.1"/>
    <property type="molecule type" value="Genomic_DNA"/>
</dbReference>
<evidence type="ECO:0000313" key="18">
    <source>
        <dbReference type="EMBL" id="TWW75901.1"/>
    </source>
</evidence>
<dbReference type="PROSITE" id="PS00237">
    <property type="entry name" value="G_PROTEIN_RECEP_F1_1"/>
    <property type="match status" value="1"/>
</dbReference>
<organism evidence="18 19">
    <name type="scientific">Takifugu flavidus</name>
    <name type="common">sansaifugu</name>
    <dbReference type="NCBI Taxonomy" id="433684"/>
    <lineage>
        <taxon>Eukaryota</taxon>
        <taxon>Metazoa</taxon>
        <taxon>Chordata</taxon>
        <taxon>Craniata</taxon>
        <taxon>Vertebrata</taxon>
        <taxon>Euteleostomi</taxon>
        <taxon>Actinopterygii</taxon>
        <taxon>Neopterygii</taxon>
        <taxon>Teleostei</taxon>
        <taxon>Neoteleostei</taxon>
        <taxon>Acanthomorphata</taxon>
        <taxon>Eupercaria</taxon>
        <taxon>Tetraodontiformes</taxon>
        <taxon>Tetradontoidea</taxon>
        <taxon>Tetraodontidae</taxon>
        <taxon>Takifugu</taxon>
    </lineage>
</organism>
<keyword evidence="14 16" id="KW-0807">Transducer</keyword>
<feature type="transmembrane region" description="Helical" evidence="16">
    <location>
        <begin position="273"/>
        <end position="296"/>
    </location>
</feature>
<keyword evidence="7 16" id="KW-0681">Retinal protein</keyword>
<dbReference type="Proteomes" id="UP000324091">
    <property type="component" value="Chromosome 13"/>
</dbReference>
<dbReference type="SUPFAM" id="SSF81321">
    <property type="entry name" value="Family A G protein-coupled receptor-like"/>
    <property type="match status" value="1"/>
</dbReference>
<feature type="transmembrane region" description="Helical" evidence="16">
    <location>
        <begin position="130"/>
        <end position="152"/>
    </location>
</feature>
<keyword evidence="13 16" id="KW-0675">Receptor</keyword>
<keyword evidence="6 16" id="KW-0812">Transmembrane</keyword>
<keyword evidence="8 16" id="KW-1133">Transmembrane helix</keyword>
<evidence type="ECO:0000256" key="1">
    <source>
        <dbReference type="ARBA" id="ARBA00004141"/>
    </source>
</evidence>
<evidence type="ECO:0000256" key="14">
    <source>
        <dbReference type="ARBA" id="ARBA00023224"/>
    </source>
</evidence>
<dbReference type="PRINTS" id="PR00237">
    <property type="entry name" value="GPCRRHODOPSN"/>
</dbReference>
<evidence type="ECO:0000259" key="17">
    <source>
        <dbReference type="PROSITE" id="PS50262"/>
    </source>
</evidence>
<keyword evidence="11 16" id="KW-0472">Membrane</keyword>
<evidence type="ECO:0000256" key="13">
    <source>
        <dbReference type="ARBA" id="ARBA00023170"/>
    </source>
</evidence>
<dbReference type="GO" id="GO:0007602">
    <property type="term" value="P:phototransduction"/>
    <property type="evidence" value="ECO:0007669"/>
    <property type="project" value="UniProtKB-KW"/>
</dbReference>
<dbReference type="InterPro" id="IPR050125">
    <property type="entry name" value="GPCR_opsins"/>
</dbReference>
<evidence type="ECO:0000256" key="10">
    <source>
        <dbReference type="ARBA" id="ARBA00023040"/>
    </source>
</evidence>
<keyword evidence="19" id="KW-1185">Reference proteome</keyword>
<dbReference type="PROSITE" id="PS50262">
    <property type="entry name" value="G_PROTEIN_RECEP_F1_2"/>
    <property type="match status" value="1"/>
</dbReference>
<dbReference type="Gene3D" id="1.20.1070.10">
    <property type="entry name" value="Rhodopsin 7-helix transmembrane proteins"/>
    <property type="match status" value="1"/>
</dbReference>
<feature type="transmembrane region" description="Helical" evidence="16">
    <location>
        <begin position="58"/>
        <end position="82"/>
    </location>
</feature>
<evidence type="ECO:0000256" key="16">
    <source>
        <dbReference type="RuleBase" id="RU004951"/>
    </source>
</evidence>
<dbReference type="InterPro" id="IPR001760">
    <property type="entry name" value="Opsin"/>
</dbReference>
<dbReference type="GO" id="GO:0001750">
    <property type="term" value="C:photoreceptor outer segment"/>
    <property type="evidence" value="ECO:0007669"/>
    <property type="project" value="UniProtKB-SubCell"/>
</dbReference>
<feature type="domain" description="G-protein coupled receptors family 1 profile" evidence="17">
    <location>
        <begin position="73"/>
        <end position="325"/>
    </location>
</feature>
<keyword evidence="10 16" id="KW-0297">G-protein coupled receptor</keyword>
<evidence type="ECO:0000256" key="3">
    <source>
        <dbReference type="ARBA" id="ARBA00013487"/>
    </source>
</evidence>
<evidence type="ECO:0000256" key="7">
    <source>
        <dbReference type="ARBA" id="ARBA00022925"/>
    </source>
</evidence>
<dbReference type="GO" id="GO:0016020">
    <property type="term" value="C:membrane"/>
    <property type="evidence" value="ECO:0007669"/>
    <property type="project" value="UniProtKB-SubCell"/>
</dbReference>
<dbReference type="PANTHER" id="PTHR24240">
    <property type="entry name" value="OPSIN"/>
    <property type="match status" value="1"/>
</dbReference>
<evidence type="ECO:0000256" key="12">
    <source>
        <dbReference type="ARBA" id="ARBA00023157"/>
    </source>
</evidence>
<keyword evidence="15" id="KW-0966">Cell projection</keyword>
<dbReference type="InterPro" id="IPR000276">
    <property type="entry name" value="GPCR_Rhodpsn"/>
</dbReference>
<dbReference type="InterPro" id="IPR017452">
    <property type="entry name" value="GPCR_Rhodpsn_7TM"/>
</dbReference>
<evidence type="ECO:0000256" key="11">
    <source>
        <dbReference type="ARBA" id="ARBA00023136"/>
    </source>
</evidence>
<evidence type="ECO:0000256" key="4">
    <source>
        <dbReference type="ARBA" id="ARBA00022543"/>
    </source>
</evidence>
<feature type="transmembrane region" description="Helical" evidence="16">
    <location>
        <begin position="173"/>
        <end position="197"/>
    </location>
</feature>
<dbReference type="GO" id="GO:0004930">
    <property type="term" value="F:G protein-coupled receptor activity"/>
    <property type="evidence" value="ECO:0007669"/>
    <property type="project" value="UniProtKB-KW"/>
</dbReference>
<evidence type="ECO:0000256" key="15">
    <source>
        <dbReference type="ARBA" id="ARBA00023273"/>
    </source>
</evidence>
<dbReference type="GO" id="GO:0007601">
    <property type="term" value="P:visual perception"/>
    <property type="evidence" value="ECO:0007669"/>
    <property type="project" value="InterPro"/>
</dbReference>
<comment type="caution">
    <text evidence="16">Lacks conserved residue(s) required for the propagation of feature annotation.</text>
</comment>
<dbReference type="InterPro" id="IPR027430">
    <property type="entry name" value="Retinal_BS"/>
</dbReference>
<accession>A0A5C6PAU2</accession>
<reference evidence="18 19" key="1">
    <citation type="submission" date="2019-04" db="EMBL/GenBank/DDBJ databases">
        <title>Chromosome genome assembly for Takifugu flavidus.</title>
        <authorList>
            <person name="Xiao S."/>
        </authorList>
    </citation>
    <scope>NUCLEOTIDE SEQUENCE [LARGE SCALE GENOMIC DNA]</scope>
    <source>
        <strain evidence="18">HTHZ2018</strain>
        <tissue evidence="18">Muscle</tissue>
    </source>
</reference>
<keyword evidence="12" id="KW-1015">Disulfide bond</keyword>
<dbReference type="AlphaFoldDB" id="A0A5C6PAU2"/>
<comment type="similarity">
    <text evidence="16">Belongs to the G-protein coupled receptor 1 family. Opsin subfamily.</text>
</comment>
<evidence type="ECO:0000313" key="19">
    <source>
        <dbReference type="Proteomes" id="UP000324091"/>
    </source>
</evidence>
<keyword evidence="5 16" id="KW-0716">Sensory transduction</keyword>
<comment type="caution">
    <text evidence="18">The sequence shown here is derived from an EMBL/GenBank/DDBJ whole genome shotgun (WGS) entry which is preliminary data.</text>
</comment>
<evidence type="ECO:0000256" key="6">
    <source>
        <dbReference type="ARBA" id="ARBA00022692"/>
    </source>
</evidence>
<evidence type="ECO:0000256" key="8">
    <source>
        <dbReference type="ARBA" id="ARBA00022989"/>
    </source>
</evidence>
<evidence type="ECO:0000256" key="2">
    <source>
        <dbReference type="ARBA" id="ARBA00004504"/>
    </source>
</evidence>
<feature type="transmembrane region" description="Helical" evidence="16">
    <location>
        <begin position="94"/>
        <end position="118"/>
    </location>
</feature>
<protein>
    <recommendedName>
        <fullName evidence="3">Rhodopsin</fullName>
    </recommendedName>
</protein>
<keyword evidence="4 16" id="KW-0600">Photoreceptor protein</keyword>
<gene>
    <name evidence="18" type="ORF">D4764_13G0005630</name>
</gene>
<dbReference type="GO" id="GO:0009881">
    <property type="term" value="F:photoreceptor activity"/>
    <property type="evidence" value="ECO:0007669"/>
    <property type="project" value="UniProtKB-KW"/>
</dbReference>
<sequence length="374" mass="41783">MIRSPTPPCPELIHSLPHRSIVDIMDSNSTPWSSPPAPLQAEAVTVAPTIFPRVGYSILSFLMFINTVLSVFNNSLAIAVMLKNPSLLQPINIFILSLAVSDLMIGLCGSLVVTITNYHGSFFIGHTACVFQGFAVNYFGLVSLCTLTLLAYERYNVVCKPRAGMKLTMRRSIIGLLFVWTFCLFWAVTPLLGWSSYGPEGVQTSCSLAWEERSWNNYSYLILYTLLCFIFPVGVIIYCYCKVLTSMNKLNKSVELQGGLSCRKENEHAINMVLAMIIAFFVCWLPYTALSVVVVVDPELHIPPLVATMPMYFAKTSPVYNPIIYFLSNKQFRDATLEVLSCGRYIPHASSRVSINMRSLNRRSVNTHSKVSPL</sequence>
<dbReference type="Pfam" id="PF00001">
    <property type="entry name" value="7tm_1"/>
    <property type="match status" value="1"/>
</dbReference>
<keyword evidence="9 16" id="KW-0157">Chromophore</keyword>